<proteinExistence type="predicted"/>
<reference evidence="6" key="1">
    <citation type="submission" date="2017-11" db="EMBL/GenBank/DDBJ databases">
        <title>Discovery of three new Paramyxovirus species in rodents: expansion of the proposed genus 'Jeilong virus'.</title>
        <authorList>
            <person name="Vanmechelen B."/>
            <person name="Bletsa M."/>
            <person name="Vrancken B."/>
            <person name="Gryseels S."/>
            <person name="Leirs H."/>
            <person name="Gouy de Bellocq J."/>
            <person name="Lemey P."/>
            <person name="Maes P."/>
        </authorList>
    </citation>
    <scope>NUCLEOTIDE SEQUENCE</scope>
    <source>
        <strain evidence="6">TT02/05</strain>
    </source>
</reference>
<keyword evidence="7" id="KW-1185">Reference proteome</keyword>
<keyword evidence="2" id="KW-0597">Phosphoprotein</keyword>
<dbReference type="InterPro" id="IPR004897">
    <property type="entry name" value="P/V_Pprotein_paramyxoviral"/>
</dbReference>
<feature type="region of interest" description="Disordered" evidence="4">
    <location>
        <begin position="224"/>
        <end position="252"/>
    </location>
</feature>
<keyword evidence="3" id="KW-0693">Viral RNA replication</keyword>
<name>A0A2P1GJB0_9MONO</name>
<dbReference type="GeneID" id="65100039"/>
<evidence type="ECO:0000256" key="3">
    <source>
        <dbReference type="ARBA" id="ARBA00022953"/>
    </source>
</evidence>
<evidence type="ECO:0000256" key="2">
    <source>
        <dbReference type="ARBA" id="ARBA00022553"/>
    </source>
</evidence>
<accession>A0A2P1GJB0</accession>
<dbReference type="Gene3D" id="1.20.5.110">
    <property type="match status" value="1"/>
</dbReference>
<dbReference type="Proteomes" id="UP000297102">
    <property type="component" value="Segment"/>
</dbReference>
<evidence type="ECO:0000313" key="7">
    <source>
        <dbReference type="Proteomes" id="UP000297102"/>
    </source>
</evidence>
<dbReference type="Gene3D" id="6.10.250.2490">
    <property type="match status" value="1"/>
</dbReference>
<sequence length="491" mass="53200">MANFSTSELNQLVQDGIKTVEFIQQATKNPKETYGRSAIQKPRTKDRIKAWEGVTADHDYTGDKQDGVPGKEKGIKKRKGKGSPKDNRGTGNEEDPIKREPSTPSEAGDIQDRDVENTADERAEDGGDTGSGLHQPREGSDPGSDGDAESARSLGDDSVSNADYRVILSADHESSAAETTDLPSNVASVRPATTEDFAQIFEEGSSKAHRRLTGVAAYTDSDAAHKSAGNPVKKGIDGSTASTPSVDIQSSGSGAIPSVHELLLRQPSSHAHAESAHKGVPSVSTTGSTYKSCETASHHQILEGKIDILIGNVDRIASKLDLLPEIKEEIKNINKKITTLSLGLSTVENYIKSMMVIIPGSGKDEEKRNPDVNPDLRPVIGRDNTRGLREMKMERGTLEDLNDESNSQPKIDPKYLINPLDFSKSNAANFKPTNDLASLKTIVAMIKNEVKDITTQISLIEWVEKKIDQLPAEEVYNMVRESLDGMDSDES</sequence>
<gene>
    <name evidence="6" type="primary">P</name>
</gene>
<dbReference type="EMBL" id="MG516455">
    <property type="protein sequence ID" value="AVM86041.1"/>
    <property type="molecule type" value="Viral_cRNA"/>
</dbReference>
<feature type="region of interest" description="Disordered" evidence="4">
    <location>
        <begin position="28"/>
        <end position="160"/>
    </location>
</feature>
<protein>
    <recommendedName>
        <fullName evidence="1">Phosphoprotein</fullName>
    </recommendedName>
</protein>
<dbReference type="RefSeq" id="YP_010085017.1">
    <property type="nucleotide sequence ID" value="NC_055168.1"/>
</dbReference>
<feature type="compositionally biased region" description="Polar residues" evidence="4">
    <location>
        <begin position="239"/>
        <end position="252"/>
    </location>
</feature>
<evidence type="ECO:0000313" key="6">
    <source>
        <dbReference type="EMBL" id="AVM86041.1"/>
    </source>
</evidence>
<evidence type="ECO:0000259" key="5">
    <source>
        <dbReference type="Pfam" id="PF14313"/>
    </source>
</evidence>
<feature type="domain" description="Phosphoprotein P soyouz module" evidence="5">
    <location>
        <begin position="1"/>
        <end position="57"/>
    </location>
</feature>
<organism evidence="6">
    <name type="scientific">Pohorje myodes paramyxovirus 1</name>
    <dbReference type="NCBI Taxonomy" id="2116604"/>
    <lineage>
        <taxon>Viruses</taxon>
        <taxon>Riboviria</taxon>
        <taxon>Orthornavirae</taxon>
        <taxon>Negarnaviricota</taxon>
        <taxon>Haploviricotina</taxon>
        <taxon>Monjiviricetes</taxon>
        <taxon>Mononegavirales</taxon>
        <taxon>Paramyxoviridae</taxon>
        <taxon>Orthoparamyxovirinae</taxon>
        <taxon>Jeilongvirus</taxon>
        <taxon>Jeilongvirus myodesis</taxon>
    </lineage>
</organism>
<feature type="compositionally biased region" description="Basic and acidic residues" evidence="4">
    <location>
        <begin position="110"/>
        <end position="125"/>
    </location>
</feature>
<evidence type="ECO:0000256" key="4">
    <source>
        <dbReference type="SAM" id="MobiDB-lite"/>
    </source>
</evidence>
<dbReference type="Pfam" id="PF14313">
    <property type="entry name" value="Soyouz_module"/>
    <property type="match status" value="1"/>
</dbReference>
<dbReference type="KEGG" id="vg:65100039"/>
<dbReference type="InterPro" id="IPR025909">
    <property type="entry name" value="Soyouz_module"/>
</dbReference>
<feature type="compositionally biased region" description="Basic and acidic residues" evidence="4">
    <location>
        <begin position="43"/>
        <end position="73"/>
    </location>
</feature>
<dbReference type="Pfam" id="PF03210">
    <property type="entry name" value="Paramyx_P_V_C"/>
    <property type="match status" value="1"/>
</dbReference>
<feature type="region of interest" description="Disordered" evidence="4">
    <location>
        <begin position="362"/>
        <end position="382"/>
    </location>
</feature>
<evidence type="ECO:0000256" key="1">
    <source>
        <dbReference type="ARBA" id="ARBA00020572"/>
    </source>
</evidence>